<dbReference type="EMBL" id="JACCBF010000001">
    <property type="protein sequence ID" value="NYD33860.1"/>
    <property type="molecule type" value="Genomic_DNA"/>
</dbReference>
<evidence type="ECO:0000313" key="2">
    <source>
        <dbReference type="Proteomes" id="UP000582231"/>
    </source>
</evidence>
<proteinExistence type="predicted"/>
<protein>
    <submittedName>
        <fullName evidence="1">Uncharacterized protein</fullName>
    </submittedName>
</protein>
<gene>
    <name evidence="1" type="ORF">BJ958_005406</name>
</gene>
<accession>A0A852RYG2</accession>
<reference evidence="1 2" key="1">
    <citation type="submission" date="2020-07" db="EMBL/GenBank/DDBJ databases">
        <title>Sequencing the genomes of 1000 actinobacteria strains.</title>
        <authorList>
            <person name="Klenk H.-P."/>
        </authorList>
    </citation>
    <scope>NUCLEOTIDE SEQUENCE [LARGE SCALE GENOMIC DNA]</scope>
    <source>
        <strain evidence="1 2">DSM 19082</strain>
    </source>
</reference>
<dbReference type="RefSeq" id="WP_179729849.1">
    <property type="nucleotide sequence ID" value="NZ_BAABEF010000001.1"/>
</dbReference>
<dbReference type="Proteomes" id="UP000582231">
    <property type="component" value="Unassembled WGS sequence"/>
</dbReference>
<evidence type="ECO:0000313" key="1">
    <source>
        <dbReference type="EMBL" id="NYD33860.1"/>
    </source>
</evidence>
<name>A0A852RYG2_9ACTN</name>
<sequence length="91" mass="9880">MHDDPIAAALSDAPCDGGEWCVCAVRWAIQLLRDAGLVDIEWAVVDRGQTIHLEGATCPADVMALTHGHGTHGPVGIARRTVIRTQWEEIR</sequence>
<comment type="caution">
    <text evidence="1">The sequence shown here is derived from an EMBL/GenBank/DDBJ whole genome shotgun (WGS) entry which is preliminary data.</text>
</comment>
<organism evidence="1 2">
    <name type="scientific">Nocardioides kongjuensis</name>
    <dbReference type="NCBI Taxonomy" id="349522"/>
    <lineage>
        <taxon>Bacteria</taxon>
        <taxon>Bacillati</taxon>
        <taxon>Actinomycetota</taxon>
        <taxon>Actinomycetes</taxon>
        <taxon>Propionibacteriales</taxon>
        <taxon>Nocardioidaceae</taxon>
        <taxon>Nocardioides</taxon>
    </lineage>
</organism>
<keyword evidence="2" id="KW-1185">Reference proteome</keyword>
<dbReference type="AlphaFoldDB" id="A0A852RYG2"/>